<dbReference type="CDD" id="cd04506">
    <property type="entry name" value="SGNH_hydrolase_YpmR_like"/>
    <property type="match status" value="1"/>
</dbReference>
<comment type="caution">
    <text evidence="2">The sequence shown here is derived from an EMBL/GenBank/DDBJ whole genome shotgun (WGS) entry which is preliminary data.</text>
</comment>
<proteinExistence type="predicted"/>
<evidence type="ECO:0000313" key="3">
    <source>
        <dbReference type="Proteomes" id="UP000298347"/>
    </source>
</evidence>
<dbReference type="InterPro" id="IPR051532">
    <property type="entry name" value="Ester_Hydrolysis_Enzymes"/>
</dbReference>
<dbReference type="OrthoDB" id="252349at2"/>
<evidence type="ECO:0000313" key="2">
    <source>
        <dbReference type="EMBL" id="TGB00410.1"/>
    </source>
</evidence>
<dbReference type="EMBL" id="SRJD01000001">
    <property type="protein sequence ID" value="TGB00410.1"/>
    <property type="molecule type" value="Genomic_DNA"/>
</dbReference>
<dbReference type="Pfam" id="PF13472">
    <property type="entry name" value="Lipase_GDSL_2"/>
    <property type="match status" value="1"/>
</dbReference>
<feature type="domain" description="SGNH hydrolase-type esterase" evidence="1">
    <location>
        <begin position="37"/>
        <end position="227"/>
    </location>
</feature>
<dbReference type="PANTHER" id="PTHR30383">
    <property type="entry name" value="THIOESTERASE 1/PROTEASE 1/LYSOPHOSPHOLIPASE L1"/>
    <property type="match status" value="1"/>
</dbReference>
<dbReference type="InterPro" id="IPR013830">
    <property type="entry name" value="SGNH_hydro"/>
</dbReference>
<keyword evidence="3" id="KW-1185">Reference proteome</keyword>
<sequence length="242" mass="27392">MAILVILIAASLAIYHFWPEQKTQNNKKITYSYRIVALGDSLTQGVGDPKNHGYVGMTADALKKQKNVKQVSFEDLGHLGDTSADLLNVLKKPQARETIRHSNTIFLTIGGNDIVHVLKNHFMDLSTSDFNAEQKVFSAHLETVFSEIRKLNPDAPIYYFGLYNPFEDYLGTANKDFVPILNSWNANSKKIASRYRNTTFIPTFDIFKGRGSTLLYADHFHPNEKGYSQLSSRLMTAIRKNQ</sequence>
<name>A0A4Z0GTV2_9BACL</name>
<accession>A0A4Z0GTV2</accession>
<dbReference type="SUPFAM" id="SSF52266">
    <property type="entry name" value="SGNH hydrolase"/>
    <property type="match status" value="1"/>
</dbReference>
<dbReference type="Proteomes" id="UP000298347">
    <property type="component" value="Unassembled WGS sequence"/>
</dbReference>
<dbReference type="PANTHER" id="PTHR30383:SF27">
    <property type="entry name" value="SPORE GERMINATION LIPASE LIPC"/>
    <property type="match status" value="1"/>
</dbReference>
<organism evidence="2 3">
    <name type="scientific">Sporolactobacillus shoreae</name>
    <dbReference type="NCBI Taxonomy" id="1465501"/>
    <lineage>
        <taxon>Bacteria</taxon>
        <taxon>Bacillati</taxon>
        <taxon>Bacillota</taxon>
        <taxon>Bacilli</taxon>
        <taxon>Bacillales</taxon>
        <taxon>Sporolactobacillaceae</taxon>
        <taxon>Sporolactobacillus</taxon>
    </lineage>
</organism>
<dbReference type="InterPro" id="IPR036514">
    <property type="entry name" value="SGNH_hydro_sf"/>
</dbReference>
<gene>
    <name evidence="2" type="ORF">E4665_01665</name>
</gene>
<dbReference type="GO" id="GO:0004622">
    <property type="term" value="F:phosphatidylcholine lysophospholipase activity"/>
    <property type="evidence" value="ECO:0007669"/>
    <property type="project" value="TreeGrafter"/>
</dbReference>
<dbReference type="AlphaFoldDB" id="A0A4Z0GTV2"/>
<dbReference type="Gene3D" id="3.40.50.1110">
    <property type="entry name" value="SGNH hydrolase"/>
    <property type="match status" value="1"/>
</dbReference>
<evidence type="ECO:0000259" key="1">
    <source>
        <dbReference type="Pfam" id="PF13472"/>
    </source>
</evidence>
<reference evidence="2 3" key="1">
    <citation type="journal article" date="2015" name="Int. J. Syst. Evol. Microbiol.">
        <title>Sporolactobacillus shoreae sp. nov. and Sporolactobacillus spathodeae sp. nov., two spore-forming lactic acid bacteria isolated from tree barks in Thailand.</title>
        <authorList>
            <person name="Thamacharoensuk T."/>
            <person name="Kitahara M."/>
            <person name="Ohkuma M."/>
            <person name="Thongchul N."/>
            <person name="Tanasupawat S."/>
        </authorList>
    </citation>
    <scope>NUCLEOTIDE SEQUENCE [LARGE SCALE GENOMIC DNA]</scope>
    <source>
        <strain evidence="2 3">BK92</strain>
    </source>
</reference>
<protein>
    <submittedName>
        <fullName evidence="2">GDSL family lipase</fullName>
    </submittedName>
</protein>